<evidence type="ECO:0000256" key="2">
    <source>
        <dbReference type="ARBA" id="ARBA00022692"/>
    </source>
</evidence>
<dbReference type="RefSeq" id="WP_133206719.1">
    <property type="nucleotide sequence ID" value="NZ_SMRU01000045.1"/>
</dbReference>
<dbReference type="Proteomes" id="UP000295511">
    <property type="component" value="Unassembled WGS sequence"/>
</dbReference>
<comment type="caution">
    <text evidence="7">The sequence shown here is derived from an EMBL/GenBank/DDBJ whole genome shotgun (WGS) entry which is preliminary data.</text>
</comment>
<feature type="domain" description="DUF202" evidence="6">
    <location>
        <begin position="6"/>
        <end position="71"/>
    </location>
</feature>
<feature type="transmembrane region" description="Helical" evidence="5">
    <location>
        <begin position="88"/>
        <end position="108"/>
    </location>
</feature>
<reference evidence="7 8" key="1">
    <citation type="submission" date="2019-03" db="EMBL/GenBank/DDBJ databases">
        <title>Whole genome sequence of Arthrobacter sp JH1-1.</title>
        <authorList>
            <person name="Trinh H.N."/>
        </authorList>
    </citation>
    <scope>NUCLEOTIDE SEQUENCE [LARGE SCALE GENOMIC DNA]</scope>
    <source>
        <strain evidence="7 8">JH1-1</strain>
    </source>
</reference>
<dbReference type="EMBL" id="SMRU01000045">
    <property type="protein sequence ID" value="TDF88533.1"/>
    <property type="molecule type" value="Genomic_DNA"/>
</dbReference>
<keyword evidence="8" id="KW-1185">Reference proteome</keyword>
<name>A0A4R5K769_9MICC</name>
<protein>
    <submittedName>
        <fullName evidence="7">DUF202 domain-containing protein</fullName>
    </submittedName>
</protein>
<keyword evidence="3 5" id="KW-1133">Transmembrane helix</keyword>
<dbReference type="InterPro" id="IPR003807">
    <property type="entry name" value="DUF202"/>
</dbReference>
<evidence type="ECO:0000256" key="1">
    <source>
        <dbReference type="ARBA" id="ARBA00004127"/>
    </source>
</evidence>
<organism evidence="7 8">
    <name type="scientific">Arthrobacter terricola</name>
    <dbReference type="NCBI Taxonomy" id="2547396"/>
    <lineage>
        <taxon>Bacteria</taxon>
        <taxon>Bacillati</taxon>
        <taxon>Actinomycetota</taxon>
        <taxon>Actinomycetes</taxon>
        <taxon>Micrococcales</taxon>
        <taxon>Micrococcaceae</taxon>
        <taxon>Arthrobacter</taxon>
    </lineage>
</organism>
<gene>
    <name evidence="7" type="ORF">E1809_23740</name>
</gene>
<sequence>MSTLFDPGLQPERTGLAWQRTCLSFLAGSLAAMKVLPPLIGDWSILLGLTGSVEAVALLFIVRRRYLRHHHRLTAETAGRPPLASGKLAATLAFSVFAAGIVSLAVAIRLA</sequence>
<evidence type="ECO:0000313" key="7">
    <source>
        <dbReference type="EMBL" id="TDF88533.1"/>
    </source>
</evidence>
<comment type="subcellular location">
    <subcellularLocation>
        <location evidence="1">Endomembrane system</location>
        <topology evidence="1">Multi-pass membrane protein</topology>
    </subcellularLocation>
</comment>
<dbReference type="Pfam" id="PF02656">
    <property type="entry name" value="DUF202"/>
    <property type="match status" value="1"/>
</dbReference>
<evidence type="ECO:0000256" key="4">
    <source>
        <dbReference type="ARBA" id="ARBA00023136"/>
    </source>
</evidence>
<dbReference type="AlphaFoldDB" id="A0A4R5K769"/>
<accession>A0A4R5K769</accession>
<keyword evidence="4 5" id="KW-0472">Membrane</keyword>
<evidence type="ECO:0000313" key="8">
    <source>
        <dbReference type="Proteomes" id="UP000295511"/>
    </source>
</evidence>
<keyword evidence="2 5" id="KW-0812">Transmembrane</keyword>
<evidence type="ECO:0000259" key="6">
    <source>
        <dbReference type="Pfam" id="PF02656"/>
    </source>
</evidence>
<dbReference type="OrthoDB" id="3701077at2"/>
<proteinExistence type="predicted"/>
<evidence type="ECO:0000256" key="5">
    <source>
        <dbReference type="SAM" id="Phobius"/>
    </source>
</evidence>
<dbReference type="GO" id="GO:0012505">
    <property type="term" value="C:endomembrane system"/>
    <property type="evidence" value="ECO:0007669"/>
    <property type="project" value="UniProtKB-SubCell"/>
</dbReference>
<evidence type="ECO:0000256" key="3">
    <source>
        <dbReference type="ARBA" id="ARBA00022989"/>
    </source>
</evidence>
<feature type="transmembrane region" description="Helical" evidence="5">
    <location>
        <begin position="43"/>
        <end position="62"/>
    </location>
</feature>